<reference evidence="5 6" key="1">
    <citation type="submission" date="2020-03" db="EMBL/GenBank/DDBJ databases">
        <title>Leucobacter sp. nov., isolated from beetles.</title>
        <authorList>
            <person name="Hyun D.-W."/>
            <person name="Bae J.-W."/>
        </authorList>
    </citation>
    <scope>NUCLEOTIDE SEQUENCE [LARGE SCALE GENOMIC DNA]</scope>
    <source>
        <strain evidence="5 6">HDW9C</strain>
    </source>
</reference>
<dbReference type="InterPro" id="IPR036388">
    <property type="entry name" value="WH-like_DNA-bd_sf"/>
</dbReference>
<dbReference type="Proteomes" id="UP000502677">
    <property type="component" value="Chromosome"/>
</dbReference>
<keyword evidence="2" id="KW-0238">DNA-binding</keyword>
<evidence type="ECO:0000256" key="3">
    <source>
        <dbReference type="ARBA" id="ARBA00023163"/>
    </source>
</evidence>
<dbReference type="AlphaFoldDB" id="A0A6G7XGF0"/>
<accession>A0A6G7XGF0</accession>
<feature type="domain" description="HTH marR-type" evidence="4">
    <location>
        <begin position="1"/>
        <end position="141"/>
    </location>
</feature>
<dbReference type="SMART" id="SM00347">
    <property type="entry name" value="HTH_MARR"/>
    <property type="match status" value="1"/>
</dbReference>
<evidence type="ECO:0000256" key="2">
    <source>
        <dbReference type="ARBA" id="ARBA00023125"/>
    </source>
</evidence>
<dbReference type="GO" id="GO:0003700">
    <property type="term" value="F:DNA-binding transcription factor activity"/>
    <property type="evidence" value="ECO:0007669"/>
    <property type="project" value="InterPro"/>
</dbReference>
<dbReference type="Pfam" id="PF12802">
    <property type="entry name" value="MarR_2"/>
    <property type="match status" value="1"/>
</dbReference>
<evidence type="ECO:0000256" key="1">
    <source>
        <dbReference type="ARBA" id="ARBA00023015"/>
    </source>
</evidence>
<keyword evidence="3" id="KW-0804">Transcription</keyword>
<dbReference type="RefSeq" id="WP_166291571.1">
    <property type="nucleotide sequence ID" value="NZ_CP049863.1"/>
</dbReference>
<name>A0A6G7XGF0_9MICO</name>
<dbReference type="InterPro" id="IPR036390">
    <property type="entry name" value="WH_DNA-bd_sf"/>
</dbReference>
<dbReference type="SUPFAM" id="SSF46785">
    <property type="entry name" value="Winged helix' DNA-binding domain"/>
    <property type="match status" value="1"/>
</dbReference>
<evidence type="ECO:0000259" key="4">
    <source>
        <dbReference type="PROSITE" id="PS50995"/>
    </source>
</evidence>
<dbReference type="PANTHER" id="PTHR42756">
    <property type="entry name" value="TRANSCRIPTIONAL REGULATOR, MARR"/>
    <property type="match status" value="1"/>
</dbReference>
<dbReference type="EMBL" id="CP049863">
    <property type="protein sequence ID" value="QIK63451.1"/>
    <property type="molecule type" value="Genomic_DNA"/>
</dbReference>
<dbReference type="PANTHER" id="PTHR42756:SF1">
    <property type="entry name" value="TRANSCRIPTIONAL REPRESSOR OF EMRAB OPERON"/>
    <property type="match status" value="1"/>
</dbReference>
<organism evidence="5 6">
    <name type="scientific">Leucobacter viscericola</name>
    <dbReference type="NCBI Taxonomy" id="2714935"/>
    <lineage>
        <taxon>Bacteria</taxon>
        <taxon>Bacillati</taxon>
        <taxon>Actinomycetota</taxon>
        <taxon>Actinomycetes</taxon>
        <taxon>Micrococcales</taxon>
        <taxon>Microbacteriaceae</taxon>
        <taxon>Leucobacter</taxon>
    </lineage>
</organism>
<dbReference type="Gene3D" id="1.10.10.10">
    <property type="entry name" value="Winged helix-like DNA-binding domain superfamily/Winged helix DNA-binding domain"/>
    <property type="match status" value="1"/>
</dbReference>
<dbReference type="GO" id="GO:0003677">
    <property type="term" value="F:DNA binding"/>
    <property type="evidence" value="ECO:0007669"/>
    <property type="project" value="UniProtKB-KW"/>
</dbReference>
<protein>
    <submittedName>
        <fullName evidence="5">MarR family transcriptional regulator</fullName>
    </submittedName>
</protein>
<keyword evidence="1" id="KW-0805">Transcription regulation</keyword>
<dbReference type="PROSITE" id="PS50995">
    <property type="entry name" value="HTH_MARR_2"/>
    <property type="match status" value="1"/>
</dbReference>
<proteinExistence type="predicted"/>
<evidence type="ECO:0000313" key="6">
    <source>
        <dbReference type="Proteomes" id="UP000502677"/>
    </source>
</evidence>
<evidence type="ECO:0000313" key="5">
    <source>
        <dbReference type="EMBL" id="QIK63451.1"/>
    </source>
</evidence>
<dbReference type="KEGG" id="lvi:G7068_09745"/>
<sequence length="145" mass="16083">MEQVSAPLGSMIGYRLKEAQSVLRSRMDEVLRERGLTTPQYICLEVLSRMPGASNSDLARGAFVTRQTMNTLLRGLQDRGLVERATEAQAGRALPTTLTPEGKQLLTSAAEAVDGVEQQLVSRLNPQQREDLQHYLTECIEALRD</sequence>
<dbReference type="InterPro" id="IPR000835">
    <property type="entry name" value="HTH_MarR-typ"/>
</dbReference>
<gene>
    <name evidence="5" type="ORF">G7068_09745</name>
</gene>
<keyword evidence="6" id="KW-1185">Reference proteome</keyword>